<dbReference type="Pfam" id="PF13646">
    <property type="entry name" value="HEAT_2"/>
    <property type="match status" value="1"/>
</dbReference>
<dbReference type="Proteomes" id="UP001431199">
    <property type="component" value="Unassembled WGS sequence"/>
</dbReference>
<protein>
    <submittedName>
        <fullName evidence="2">HEAT repeat domain-containing protein</fullName>
    </submittedName>
</protein>
<evidence type="ECO:0000313" key="2">
    <source>
        <dbReference type="EMBL" id="MCT7398157.1"/>
    </source>
</evidence>
<proteinExistence type="predicted"/>
<reference evidence="2" key="1">
    <citation type="submission" date="2022-09" db="EMBL/GenBank/DDBJ databases">
        <title>Eubacterium sp. LFL-14 isolated from human feces.</title>
        <authorList>
            <person name="Liu F."/>
        </authorList>
    </citation>
    <scope>NUCLEOTIDE SEQUENCE</scope>
    <source>
        <strain evidence="2">LFL-14</strain>
    </source>
</reference>
<dbReference type="Gene3D" id="1.25.10.10">
    <property type="entry name" value="Leucine-rich Repeat Variant"/>
    <property type="match status" value="2"/>
</dbReference>
<dbReference type="InterPro" id="IPR016024">
    <property type="entry name" value="ARM-type_fold"/>
</dbReference>
<dbReference type="PANTHER" id="PTHR12697:SF5">
    <property type="entry name" value="DEOXYHYPUSINE HYDROXYLASE"/>
    <property type="match status" value="1"/>
</dbReference>
<sequence>MMNFKEKCELLTYLQEKSYVEDFDEKDYSILSELSYDEDAYIRAVVAETLVESSDEKGEQILLRLTKDHDWLVRTDACDSLCISESVDTYNLLKEIAKKDTSGLVRGYAILSLENIANRINRENELIEFLEERIIKEKVQFTRINTYTALYKLGREKYLKNLLSMFNSKKYENRHSVVESLHEIFDDSNKNEIITALLEHKKVETAGSVIYRINDIIEEIFLIDLKEKSDEKGIDEKDFCRLKEISVEGSCNNRGFAARVLVNSNLKEGEKILQRLAHDNDLFVRMEACDSLCNGKSLKTYKLLKNIGEKDTSGLVRGYAIASLGDVAIEINQQHDLIEFLKCRLLNEKVEFARIYIFSVLYSLGIEEYLANLLSMLNSKRYQNRQTVVENLSEIVNDSNKEVIRTTLIEHKKIETKCSVISEINEVLEQIERDWDE</sequence>
<evidence type="ECO:0000313" key="3">
    <source>
        <dbReference type="Proteomes" id="UP001431199"/>
    </source>
</evidence>
<name>A0ABT2LXY8_9FIRM</name>
<gene>
    <name evidence="2" type="ORF">N5B56_03520</name>
</gene>
<organism evidence="2 3">
    <name type="scientific">Eubacterium album</name>
    <dbReference type="NCBI Taxonomy" id="2978477"/>
    <lineage>
        <taxon>Bacteria</taxon>
        <taxon>Bacillati</taxon>
        <taxon>Bacillota</taxon>
        <taxon>Clostridia</taxon>
        <taxon>Eubacteriales</taxon>
        <taxon>Eubacteriaceae</taxon>
        <taxon>Eubacterium</taxon>
    </lineage>
</organism>
<accession>A0ABT2LXY8</accession>
<dbReference type="InterPro" id="IPR011989">
    <property type="entry name" value="ARM-like"/>
</dbReference>
<comment type="caution">
    <text evidence="2">The sequence shown here is derived from an EMBL/GenBank/DDBJ whole genome shotgun (WGS) entry which is preliminary data.</text>
</comment>
<keyword evidence="3" id="KW-1185">Reference proteome</keyword>
<dbReference type="SUPFAM" id="SSF48371">
    <property type="entry name" value="ARM repeat"/>
    <property type="match status" value="1"/>
</dbReference>
<dbReference type="RefSeq" id="WP_260978399.1">
    <property type="nucleotide sequence ID" value="NZ_JAODBU010000003.1"/>
</dbReference>
<keyword evidence="1" id="KW-0175">Coiled coil</keyword>
<feature type="coiled-coil region" evidence="1">
    <location>
        <begin position="113"/>
        <end position="140"/>
    </location>
</feature>
<dbReference type="PANTHER" id="PTHR12697">
    <property type="entry name" value="PBS LYASE HEAT-LIKE PROTEIN"/>
    <property type="match status" value="1"/>
</dbReference>
<dbReference type="EMBL" id="JAODBU010000003">
    <property type="protein sequence ID" value="MCT7398157.1"/>
    <property type="molecule type" value="Genomic_DNA"/>
</dbReference>
<evidence type="ECO:0000256" key="1">
    <source>
        <dbReference type="SAM" id="Coils"/>
    </source>
</evidence>